<keyword evidence="2" id="KW-1185">Reference proteome</keyword>
<name>A0A2P5CZA3_PARAD</name>
<sequence>MVKIQGVAHTISESWFIPGVSNTKFLHKLWPETRLWVERGNGTSTIYQLSIDEAYWLLEDMADVDYQSWSYLASHLSLEDNSKISALCCDIPSHQEEPFSQL</sequence>
<accession>A0A2P5CZA3</accession>
<organism evidence="1 2">
    <name type="scientific">Parasponia andersonii</name>
    <name type="common">Sponia andersonii</name>
    <dbReference type="NCBI Taxonomy" id="3476"/>
    <lineage>
        <taxon>Eukaryota</taxon>
        <taxon>Viridiplantae</taxon>
        <taxon>Streptophyta</taxon>
        <taxon>Embryophyta</taxon>
        <taxon>Tracheophyta</taxon>
        <taxon>Spermatophyta</taxon>
        <taxon>Magnoliopsida</taxon>
        <taxon>eudicotyledons</taxon>
        <taxon>Gunneridae</taxon>
        <taxon>Pentapetalae</taxon>
        <taxon>rosids</taxon>
        <taxon>fabids</taxon>
        <taxon>Rosales</taxon>
        <taxon>Cannabaceae</taxon>
        <taxon>Parasponia</taxon>
    </lineage>
</organism>
<protein>
    <submittedName>
        <fullName evidence="1">Uncharacterized protein</fullName>
    </submittedName>
</protein>
<proteinExistence type="predicted"/>
<evidence type="ECO:0000313" key="1">
    <source>
        <dbReference type="EMBL" id="PON66379.1"/>
    </source>
</evidence>
<evidence type="ECO:0000313" key="2">
    <source>
        <dbReference type="Proteomes" id="UP000237105"/>
    </source>
</evidence>
<dbReference type="AlphaFoldDB" id="A0A2P5CZA3"/>
<dbReference type="EMBL" id="JXTB01000080">
    <property type="protein sequence ID" value="PON66379.1"/>
    <property type="molecule type" value="Genomic_DNA"/>
</dbReference>
<comment type="caution">
    <text evidence="1">The sequence shown here is derived from an EMBL/GenBank/DDBJ whole genome shotgun (WGS) entry which is preliminary data.</text>
</comment>
<reference evidence="2" key="1">
    <citation type="submission" date="2016-06" db="EMBL/GenBank/DDBJ databases">
        <title>Parallel loss of symbiosis genes in relatives of nitrogen-fixing non-legume Parasponia.</title>
        <authorList>
            <person name="Van Velzen R."/>
            <person name="Holmer R."/>
            <person name="Bu F."/>
            <person name="Rutten L."/>
            <person name="Van Zeijl A."/>
            <person name="Liu W."/>
            <person name="Santuari L."/>
            <person name="Cao Q."/>
            <person name="Sharma T."/>
            <person name="Shen D."/>
            <person name="Roswanjaya Y."/>
            <person name="Wardhani T."/>
            <person name="Kalhor M.S."/>
            <person name="Jansen J."/>
            <person name="Van den Hoogen J."/>
            <person name="Gungor B."/>
            <person name="Hartog M."/>
            <person name="Hontelez J."/>
            <person name="Verver J."/>
            <person name="Yang W.-C."/>
            <person name="Schijlen E."/>
            <person name="Repin R."/>
            <person name="Schilthuizen M."/>
            <person name="Schranz E."/>
            <person name="Heidstra R."/>
            <person name="Miyata K."/>
            <person name="Fedorova E."/>
            <person name="Kohlen W."/>
            <person name="Bisseling T."/>
            <person name="Smit S."/>
            <person name="Geurts R."/>
        </authorList>
    </citation>
    <scope>NUCLEOTIDE SEQUENCE [LARGE SCALE GENOMIC DNA]</scope>
    <source>
        <strain evidence="2">cv. WU1-14</strain>
    </source>
</reference>
<gene>
    <name evidence="1" type="ORF">PanWU01x14_110340</name>
</gene>
<dbReference type="Proteomes" id="UP000237105">
    <property type="component" value="Unassembled WGS sequence"/>
</dbReference>